<keyword evidence="3" id="KW-1185">Reference proteome</keyword>
<feature type="compositionally biased region" description="Low complexity" evidence="1">
    <location>
        <begin position="98"/>
        <end position="112"/>
    </location>
</feature>
<gene>
    <name evidence="2" type="ORF">DPMN_084398</name>
</gene>
<protein>
    <submittedName>
        <fullName evidence="2">Uncharacterized protein</fullName>
    </submittedName>
</protein>
<evidence type="ECO:0000313" key="2">
    <source>
        <dbReference type="EMBL" id="KAH3696915.1"/>
    </source>
</evidence>
<accession>A0A9D3YE87</accession>
<dbReference type="EMBL" id="JAIWYP010000016">
    <property type="protein sequence ID" value="KAH3696915.1"/>
    <property type="molecule type" value="Genomic_DNA"/>
</dbReference>
<dbReference type="Proteomes" id="UP000828390">
    <property type="component" value="Unassembled WGS sequence"/>
</dbReference>
<reference evidence="2" key="1">
    <citation type="journal article" date="2019" name="bioRxiv">
        <title>The Genome of the Zebra Mussel, Dreissena polymorpha: A Resource for Invasive Species Research.</title>
        <authorList>
            <person name="McCartney M.A."/>
            <person name="Auch B."/>
            <person name="Kono T."/>
            <person name="Mallez S."/>
            <person name="Zhang Y."/>
            <person name="Obille A."/>
            <person name="Becker A."/>
            <person name="Abrahante J.E."/>
            <person name="Garbe J."/>
            <person name="Badalamenti J.P."/>
            <person name="Herman A."/>
            <person name="Mangelson H."/>
            <person name="Liachko I."/>
            <person name="Sullivan S."/>
            <person name="Sone E.D."/>
            <person name="Koren S."/>
            <person name="Silverstein K.A.T."/>
            <person name="Beckman K.B."/>
            <person name="Gohl D.M."/>
        </authorList>
    </citation>
    <scope>NUCLEOTIDE SEQUENCE</scope>
    <source>
        <strain evidence="2">Duluth1</strain>
        <tissue evidence="2">Whole animal</tissue>
    </source>
</reference>
<reference evidence="2" key="2">
    <citation type="submission" date="2020-11" db="EMBL/GenBank/DDBJ databases">
        <authorList>
            <person name="McCartney M.A."/>
            <person name="Auch B."/>
            <person name="Kono T."/>
            <person name="Mallez S."/>
            <person name="Becker A."/>
            <person name="Gohl D.M."/>
            <person name="Silverstein K.A.T."/>
            <person name="Koren S."/>
            <person name="Bechman K.B."/>
            <person name="Herman A."/>
            <person name="Abrahante J.E."/>
            <person name="Garbe J."/>
        </authorList>
    </citation>
    <scope>NUCLEOTIDE SEQUENCE</scope>
    <source>
        <strain evidence="2">Duluth1</strain>
        <tissue evidence="2">Whole animal</tissue>
    </source>
</reference>
<sequence>MPLRTLLGYEPRSISRQQDYGGRFFSMTPVQGVMATNKNRLKAPMARVKKLPVINEEDSVLSSPAFKPQPTIQRVRRNVFSDDINAGDDDDRDKHFSRLSPLRSRPVVPVQPVRRERAPSPVESQKPKKEVFKMQMSSHLTPKDLNHTLVDGLVADYLHYSRYGHVIPVYEGSSATSCPCCTDRNRQNVRTLLGFPNHVLKPVHTTHALAPTKYDHKSAIKPTKDDELKADTTLFPNSMYANLQRQRAHRKEPSPEEIRLKQLANQSHRQTWMNYQPLPYATNYLNPEFNRPTAVSAMRDLHARNRDNYMKYQVLEADTQYDQAMTKLGGYTR</sequence>
<organism evidence="2 3">
    <name type="scientific">Dreissena polymorpha</name>
    <name type="common">Zebra mussel</name>
    <name type="synonym">Mytilus polymorpha</name>
    <dbReference type="NCBI Taxonomy" id="45954"/>
    <lineage>
        <taxon>Eukaryota</taxon>
        <taxon>Metazoa</taxon>
        <taxon>Spiralia</taxon>
        <taxon>Lophotrochozoa</taxon>
        <taxon>Mollusca</taxon>
        <taxon>Bivalvia</taxon>
        <taxon>Autobranchia</taxon>
        <taxon>Heteroconchia</taxon>
        <taxon>Euheterodonta</taxon>
        <taxon>Imparidentia</taxon>
        <taxon>Neoheterodontei</taxon>
        <taxon>Myida</taxon>
        <taxon>Dreissenoidea</taxon>
        <taxon>Dreissenidae</taxon>
        <taxon>Dreissena</taxon>
    </lineage>
</organism>
<dbReference type="OrthoDB" id="6043371at2759"/>
<feature type="region of interest" description="Disordered" evidence="1">
    <location>
        <begin position="83"/>
        <end position="129"/>
    </location>
</feature>
<dbReference type="AlphaFoldDB" id="A0A9D3YE87"/>
<evidence type="ECO:0000313" key="3">
    <source>
        <dbReference type="Proteomes" id="UP000828390"/>
    </source>
</evidence>
<proteinExistence type="predicted"/>
<evidence type="ECO:0000256" key="1">
    <source>
        <dbReference type="SAM" id="MobiDB-lite"/>
    </source>
</evidence>
<name>A0A9D3YE87_DREPO</name>
<comment type="caution">
    <text evidence="2">The sequence shown here is derived from an EMBL/GenBank/DDBJ whole genome shotgun (WGS) entry which is preliminary data.</text>
</comment>